<dbReference type="InterPro" id="IPR027424">
    <property type="entry name" value="Glucose_Oxidase_domain_2"/>
</dbReference>
<dbReference type="InterPro" id="IPR036188">
    <property type="entry name" value="FAD/NAD-bd_sf"/>
</dbReference>
<evidence type="ECO:0000256" key="4">
    <source>
        <dbReference type="ARBA" id="ARBA00022827"/>
    </source>
</evidence>
<evidence type="ECO:0000256" key="5">
    <source>
        <dbReference type="ARBA" id="ARBA00023002"/>
    </source>
</evidence>
<keyword evidence="5" id="KW-0560">Oxidoreductase</keyword>
<dbReference type="PROSITE" id="PS00623">
    <property type="entry name" value="GMC_OXRED_1"/>
    <property type="match status" value="1"/>
</dbReference>
<feature type="domain" description="Glucose-methanol-choline oxidoreductase N-terminal" evidence="8">
    <location>
        <begin position="1921"/>
        <end position="1935"/>
    </location>
</feature>
<evidence type="ECO:0000259" key="7">
    <source>
        <dbReference type="PROSITE" id="PS00623"/>
    </source>
</evidence>
<comment type="similarity">
    <text evidence="2 6">Belongs to the GMC oxidoreductase family.</text>
</comment>
<dbReference type="InterPro" id="IPR012132">
    <property type="entry name" value="GMC_OxRdtase"/>
</dbReference>
<evidence type="ECO:0000256" key="1">
    <source>
        <dbReference type="ARBA" id="ARBA00001974"/>
    </source>
</evidence>
<accession>A0A182JP92</accession>
<dbReference type="Gene3D" id="4.10.450.10">
    <property type="entry name" value="Glucose Oxidase, domain 2"/>
    <property type="match status" value="1"/>
</dbReference>
<evidence type="ECO:0000256" key="2">
    <source>
        <dbReference type="ARBA" id="ARBA00010790"/>
    </source>
</evidence>
<feature type="domain" description="Glucose-methanol-choline oxidoreductase N-terminal" evidence="7">
    <location>
        <begin position="1241"/>
        <end position="1264"/>
    </location>
</feature>
<keyword evidence="3 6" id="KW-0285">Flavoprotein</keyword>
<reference evidence="9" key="2">
    <citation type="submission" date="2020-05" db="UniProtKB">
        <authorList>
            <consortium name="EnsemblMetazoa"/>
        </authorList>
    </citation>
    <scope>IDENTIFICATION</scope>
    <source>
        <strain evidence="9">ACHKN1017</strain>
    </source>
</reference>
<evidence type="ECO:0000313" key="9">
    <source>
        <dbReference type="EnsemblMetazoa" id="ACHR000326-PA"/>
    </source>
</evidence>
<comment type="cofactor">
    <cofactor evidence="1">
        <name>FAD</name>
        <dbReference type="ChEBI" id="CHEBI:57692"/>
    </cofactor>
</comment>
<evidence type="ECO:0000313" key="10">
    <source>
        <dbReference type="Proteomes" id="UP000075881"/>
    </source>
</evidence>
<dbReference type="InterPro" id="IPR007867">
    <property type="entry name" value="GMC_OxRtase_C"/>
</dbReference>
<dbReference type="InterPro" id="IPR000172">
    <property type="entry name" value="GMC_OxRdtase_N"/>
</dbReference>
<keyword evidence="10" id="KW-1185">Reference proteome</keyword>
<evidence type="ECO:0000256" key="3">
    <source>
        <dbReference type="ARBA" id="ARBA00022630"/>
    </source>
</evidence>
<keyword evidence="4 6" id="KW-0274">FAD</keyword>
<dbReference type="PANTHER" id="PTHR11552">
    <property type="entry name" value="GLUCOSE-METHANOL-CHOLINE GMC OXIDOREDUCTASE"/>
    <property type="match status" value="1"/>
</dbReference>
<dbReference type="PROSITE" id="PS00624">
    <property type="entry name" value="GMC_OXRED_2"/>
    <property type="match status" value="4"/>
</dbReference>
<feature type="domain" description="Glucose-methanol-choline oxidoreductase N-terminal" evidence="8">
    <location>
        <begin position="311"/>
        <end position="325"/>
    </location>
</feature>
<dbReference type="Pfam" id="PF05199">
    <property type="entry name" value="GMC_oxred_C"/>
    <property type="match status" value="5"/>
</dbReference>
<dbReference type="STRING" id="43041.A0A182JP92"/>
<organism evidence="9 10">
    <name type="scientific">Anopheles christyi</name>
    <dbReference type="NCBI Taxonomy" id="43041"/>
    <lineage>
        <taxon>Eukaryota</taxon>
        <taxon>Metazoa</taxon>
        <taxon>Ecdysozoa</taxon>
        <taxon>Arthropoda</taxon>
        <taxon>Hexapoda</taxon>
        <taxon>Insecta</taxon>
        <taxon>Pterygota</taxon>
        <taxon>Neoptera</taxon>
        <taxon>Endopterygota</taxon>
        <taxon>Diptera</taxon>
        <taxon>Nematocera</taxon>
        <taxon>Culicoidea</taxon>
        <taxon>Culicidae</taxon>
        <taxon>Anophelinae</taxon>
        <taxon>Anopheles</taxon>
    </lineage>
</organism>
<feature type="domain" description="Glucose-methanol-choline oxidoreductase N-terminal" evidence="8">
    <location>
        <begin position="2418"/>
        <end position="2432"/>
    </location>
</feature>
<proteinExistence type="inferred from homology"/>
<dbReference type="VEuPathDB" id="VectorBase:ACHR000326"/>
<reference evidence="10" key="1">
    <citation type="submission" date="2013-03" db="EMBL/GenBank/DDBJ databases">
        <title>The Genome Sequence of Anopheles christyi ACHKN1017.</title>
        <authorList>
            <consortium name="The Broad Institute Genomics Platform"/>
            <person name="Neafsey D.E."/>
            <person name="Besansky N."/>
            <person name="Walker B."/>
            <person name="Young S.K."/>
            <person name="Zeng Q."/>
            <person name="Gargeya S."/>
            <person name="Fitzgerald M."/>
            <person name="Haas B."/>
            <person name="Abouelleil A."/>
            <person name="Allen A.W."/>
            <person name="Alvarado L."/>
            <person name="Arachchi H.M."/>
            <person name="Berlin A.M."/>
            <person name="Chapman S.B."/>
            <person name="Gainer-Dewar J."/>
            <person name="Goldberg J."/>
            <person name="Griggs A."/>
            <person name="Gujja S."/>
            <person name="Hansen M."/>
            <person name="Howarth C."/>
            <person name="Imamovic A."/>
            <person name="Ireland A."/>
            <person name="Larimer J."/>
            <person name="McCowan C."/>
            <person name="Murphy C."/>
            <person name="Pearson M."/>
            <person name="Poon T.W."/>
            <person name="Priest M."/>
            <person name="Roberts A."/>
            <person name="Saif S."/>
            <person name="Shea T."/>
            <person name="Sisk P."/>
            <person name="Sykes S."/>
            <person name="Wortman J."/>
            <person name="Nusbaum C."/>
            <person name="Birren B."/>
        </authorList>
    </citation>
    <scope>NUCLEOTIDE SEQUENCE [LARGE SCALE GENOMIC DNA]</scope>
    <source>
        <strain evidence="10">ACHKN1017</strain>
    </source>
</reference>
<dbReference type="Pfam" id="PF00732">
    <property type="entry name" value="GMC_oxred_N"/>
    <property type="match status" value="5"/>
</dbReference>
<dbReference type="Gene3D" id="3.30.560.10">
    <property type="entry name" value="Glucose Oxidase, domain 3"/>
    <property type="match status" value="5"/>
</dbReference>
<feature type="domain" description="Glucose-methanol-choline oxidoreductase N-terminal" evidence="8">
    <location>
        <begin position="1422"/>
        <end position="1436"/>
    </location>
</feature>
<dbReference type="GO" id="GO:0050660">
    <property type="term" value="F:flavin adenine dinucleotide binding"/>
    <property type="evidence" value="ECO:0007669"/>
    <property type="project" value="InterPro"/>
</dbReference>
<evidence type="ECO:0000256" key="6">
    <source>
        <dbReference type="RuleBase" id="RU003968"/>
    </source>
</evidence>
<dbReference type="EnsemblMetazoa" id="ACHR000326-RA">
    <property type="protein sequence ID" value="ACHR000326-PA"/>
    <property type="gene ID" value="ACHR000326"/>
</dbReference>
<dbReference type="PANTHER" id="PTHR11552:SF186">
    <property type="entry name" value="GLUCOSE-METHANOL-CHOLINE OXIDOREDUCTASE N-TERMINAL DOMAIN-CONTAINING PROTEIN"/>
    <property type="match status" value="1"/>
</dbReference>
<evidence type="ECO:0000259" key="8">
    <source>
        <dbReference type="PROSITE" id="PS00624"/>
    </source>
</evidence>
<name>A0A182JP92_9DIPT</name>
<dbReference type="GO" id="GO:0016614">
    <property type="term" value="F:oxidoreductase activity, acting on CH-OH group of donors"/>
    <property type="evidence" value="ECO:0007669"/>
    <property type="project" value="InterPro"/>
</dbReference>
<sequence length="2908" mass="323907">MPSSQYTRMRIMLTRPTSALILLILDACIWLQRTDVVDYRNRVQDIPSQFIYDVYDFVVIGGGSAGAAAAARLSEVCDWNVLLLEAGTDETFLSDLPYLYPALQKGPLDWQFETEPNERFCQGMSGNRCSWPRGKVLGGCSVLNAMMYVRGNPEDYDEWARLGNRGWSWQDVLPYFVKMENVRDPNIARRPYHGTTGPMTVELIRNRSSLQPMFLQAARELGMKLADEINGPDQLVFAPLHGSIRDGLRCSTAKGYLRPVGNRRNLHISMNSMVERILIDPNDKRAYGVVFSKGNRRQFVLVTKEIILSAGALNTPHLLMLSGVGPRDQLQRHGIRVIKELPGVGQNLQDHVAAGGGVFLIQNPTGNAPLSIRLPEVNDVSTARDFLFRNQGRLVSMPSCEVMGFINTKYNRPGSRRGDVQIFMSAQSDISDGGTEGQAGAGLTYEYYARNFESWVYHDSFLIMPLLMHPESRGWLELPSADPMDKIKIYPNYFAVERDLDILVEGLKFGVRVAETSVMRKLNATFIYDTQHGDTCNGLVDDAFFKCLIQHYSQTIYHPTGTAKMGPASDPMAVVDSQLRVHGIDGLRVVDASIMPTITTGNTNAPTIMIAERATDLIKMAHLPALAREEHYRQCDSIDYQYHPSSSNTVTKVIQSSKKVPYNGVLVVEVNEPHDENSIGETLVEIMEALMSGQCAAQSVGPANQLFGLLVQTILAAQCAISPPDMWPKDYGPTALQRGLDEYDFVIVGAGSAGSVVANRLSENPDWKVLLLEAGGDPPIESEVGNSACESRTTVMGFLFCLVSVYGCRTVGNAAQMEHLIAAIQASGYDYLENFNNGETHIGFGRVQLNTINGTRCSPAKAFLTPIKDRRNLHTIKHAIATQLEYDAHQRVSSVRFIMTEPNGSSNTHELEVRVRKETIISAGVVNTPQLLMLSGIGPEEDLRKFGITTVSDLPVGRNLQDHVAVPLFYRIYRSTATDFNQNHDILAHLYDYLIYRNGTLTEPGINAFTGFVNTANYYDPFPNIQYHHMYSRKRSDIAGRWLRTMGLDGVVSSGVAEANDEADLLGAFVILLNPMSSGRIRLRSRQVQHKPKIDASYLTHRQDIETLIEGIRMHRNIMATDAAMPMEPEPLRIELPACQDEPNNSNEYWECYVRELTLTLYHTVGAAKMGPPEDPDAVVDPRLRVKGVKGLRVVDASIMSHIIASMALALQHSEVDWGYNVQRTDSSSLGTRNGTYWPRGRTLGGSGAINAMLYVRGNRRDYDRWKSLGNAEWGWEDVLPYFRKSENMNNPTLVRGEGAKYHRTGGYLNVEQRVDNTTLNGVLREGALELGYEWIEDFNRDRHIGYGNSQYTIIGANRCSPAKAFLAPVRQRENLHVIKHALVDRVLINERNVATGVRFVIDGSQRVQQVTVRREVVLAAGAINTPQLLMLSGVGRAEELKQFDIPLKVELNVGGNLQDHVAVPLFFKFYSLPDLDVNELFAQMNDLYTLAVQNRSQAIVRIGLLNTGAFLNTHNSSDPFPNLQTMNMAFPRGAGLIGALARSFEFNETISASLQEADRITPAVYVHITALNPKSRGHVKLASANPRVHPIIEANYFQHADDLEVIVRGIRLQQRLLQTKAFRNAGATLHRVDIPGCQELVYDTDAYWECYVRQLTITTYHPVGTAKMGPSTDADAVLDSRLRVRGIHGLRVIDASIMPLIIPETFFTIQKTDADWENYVERTPHASKGSKDGAFWPRGRTLGGCGAINAMLYVRGNSRDYDDWAKLGNSDWGWSNVLPYFKKSEDNHDPELLRRDGGKYHAAGGYLKVGNFPVKHPLADVMLQAFKDAGFESNADINGARQVGFGRAQGTIVNGTRCSPAKAFLVPVKDRPNLHVIKHAVVVTVERDPSTERFKYVNFMIDNKLLKVAHARKEVILAAGAINTPHILQLSGIGPKALLERVNIPLVADLPVGENLQDHLYVPLLFKMHKSTAENYNIQQELAKNLFQYIMTRSGPMAGHGVTSVIGFINTLDGSSPFADIEYHFFQFEKGSGKSALFCDKVGYNEEISMSMLEAATEADVVMVIVVLLNPKSKGRVTLATEDFDEFKPPRIESGYLEAREDVEAVLRGIRYINKIVDTPTFREHEGELHRMKLSECDQLVYDSAAYWECYARYLTLTLYHPVGTTKMGPDGDQEAVVDARLRVKGLKGLRVVDGSVMPNIVPYLAFAMMNSSHVWNYYAEKSAIASKGYKHGSYWPRGKMLGGSSSNNIMLYVRGNSRDYDRWEEQGNPGWGWKDVLEYFKKSEDNGGQHLLQERPDYHAQGGLLKVNSFMSNEMTKLVITEAAQELGIPEIMDINSDEYIGYNVAQGTVYKGRRWSTAKAFLNTATDRPNLHIIKNAHVTKVNFEGTVATGVTFDLPTQAGISVSVRNEVVLSAGALNTPQLMQLSGLGAKEQLDRINIPLVKDIATVGENLQDHVIVPLFLSLHGSRPIERSMDELLDSIYSYFRYGLGTFGTVSVTDLLAFVNTQSPAAKFPDIQFHHMLYLWKTPDVAKITQCFGWDDNISHQIIEQNQKSEILAVMVTLLNPKSKGTVQLRSSDPYDAPIINANYLDDQRDVKTIIRGIRFFRKLLDTENFGYHELKDFHLKIDECDRLEYDSDSYWECYVRYMSTTIYHPTSTAKMGPDADQSAVVDSRLKVRGVTNLRVIDASIMPDIVSGNTNAPTIMIGEKGADMIKEDYEVKKEGPAERDTMVVSFGMLIPLLAGAALKATPAAAGLTTAVGAAISAATAVIGVGKLAIVPMLIASLAYYNYDLFDPENRPFNVPEVDREYDFIVVGAGSAGAVVASRLSEIGGWKVLLLEAGGHETEISDVPILSLYLHKSKLDWKYRRLHRQICRHHTSYDVFGTVARAYTVCHLFQAKELTLI</sequence>
<dbReference type="Proteomes" id="UP000075881">
    <property type="component" value="Unassembled WGS sequence"/>
</dbReference>
<dbReference type="SUPFAM" id="SSF54373">
    <property type="entry name" value="FAD-linked reductases, C-terminal domain"/>
    <property type="match status" value="5"/>
</dbReference>
<dbReference type="Gene3D" id="3.50.50.60">
    <property type="entry name" value="FAD/NAD(P)-binding domain"/>
    <property type="match status" value="8"/>
</dbReference>
<protein>
    <recommendedName>
        <fullName evidence="7 8">Glucose-methanol-choline oxidoreductase N-terminal domain-containing protein</fullName>
    </recommendedName>
</protein>
<dbReference type="SUPFAM" id="SSF51905">
    <property type="entry name" value="FAD/NAD(P)-binding domain"/>
    <property type="match status" value="6"/>
</dbReference>